<dbReference type="GO" id="GO:0009252">
    <property type="term" value="P:peptidoglycan biosynthetic process"/>
    <property type="evidence" value="ECO:0007669"/>
    <property type="project" value="UniProtKB-UniRule"/>
</dbReference>
<keyword evidence="7 8" id="KW-0573">Peptidoglycan synthesis</keyword>
<evidence type="ECO:0000256" key="1">
    <source>
        <dbReference type="ARBA" id="ARBA00004496"/>
    </source>
</evidence>
<evidence type="ECO:0000256" key="5">
    <source>
        <dbReference type="ARBA" id="ARBA00022741"/>
    </source>
</evidence>
<dbReference type="Gene3D" id="3.40.50.720">
    <property type="entry name" value="NAD(P)-binding Rossmann-like Domain"/>
    <property type="match status" value="1"/>
</dbReference>
<comment type="pathway">
    <text evidence="2 7 8">Cell wall biogenesis; peptidoglycan biosynthesis.</text>
</comment>
<dbReference type="InterPro" id="IPR036615">
    <property type="entry name" value="Mur_ligase_C_dom_sf"/>
</dbReference>
<evidence type="ECO:0000256" key="2">
    <source>
        <dbReference type="ARBA" id="ARBA00004752"/>
    </source>
</evidence>
<dbReference type="PANTHER" id="PTHR43692">
    <property type="entry name" value="UDP-N-ACETYLMURAMOYLALANINE--D-GLUTAMATE LIGASE"/>
    <property type="match status" value="1"/>
</dbReference>
<keyword evidence="12" id="KW-1185">Reference proteome</keyword>
<keyword evidence="7 8" id="KW-0131">Cell cycle</keyword>
<dbReference type="InterPro" id="IPR004101">
    <property type="entry name" value="Mur_ligase_C"/>
</dbReference>
<sequence>MTSCLNLSGTLMVVGGGVTGRSVLGLLRSFDNPLIVVDDNPTVRQQCEALQPGRIRGLSVEEAGEALDGVDLVITSPGWRPDTPLFRRAEEKQVDVIGDVELAWRLDQSGAFGEPRRWLGVTGTNGKSTTTAMLAAMMRRVDPRALAVGNIGMAVTEALQSPERVNTLVVELSSFQLHWCSTLAPEAGVYLNLAEDHLDWHGGFRAYAMDKTKVLAAHKAFAGVDDENLRTLLRSEQLLDGVTGFTAGEPEPGQVGVRGGMIVDRTGAEDVELAPIEGIDPPGPAGVLDALAAAAMAYHCGVPPEDIAAALADFHVAGHRGQVVADIDGIRAIDNSKATNPHAADAALAGVENILWFAGGQLKGADVHELIAKHASRMKAAFVLGIDRQEIVDALQTLAPEVRVVSTESTDPEQAMRDLVLASREIARPGDTLVLAPAAASLDMYRGMGHRGDIFTETVRSIYSRS</sequence>
<dbReference type="EMBL" id="JAKGSI010000002">
    <property type="protein sequence ID" value="MCF4006283.1"/>
    <property type="molecule type" value="Genomic_DNA"/>
</dbReference>
<dbReference type="InterPro" id="IPR005762">
    <property type="entry name" value="MurD"/>
</dbReference>
<accession>A0A9X1QR80</accession>
<dbReference type="Pfam" id="PF08245">
    <property type="entry name" value="Mur_ligase_M"/>
    <property type="match status" value="1"/>
</dbReference>
<dbReference type="RefSeq" id="WP_236118097.1">
    <property type="nucleotide sequence ID" value="NZ_JAKGSI010000002.1"/>
</dbReference>
<dbReference type="GO" id="GO:0051301">
    <property type="term" value="P:cell division"/>
    <property type="evidence" value="ECO:0007669"/>
    <property type="project" value="UniProtKB-KW"/>
</dbReference>
<dbReference type="InterPro" id="IPR013221">
    <property type="entry name" value="Mur_ligase_cen"/>
</dbReference>
<feature type="domain" description="Mur ligase C-terminal" evidence="9">
    <location>
        <begin position="319"/>
        <end position="438"/>
    </location>
</feature>
<organism evidence="11 12">
    <name type="scientific">Corynebacterium uropygiale</name>
    <dbReference type="NCBI Taxonomy" id="1775911"/>
    <lineage>
        <taxon>Bacteria</taxon>
        <taxon>Bacillati</taxon>
        <taxon>Actinomycetota</taxon>
        <taxon>Actinomycetes</taxon>
        <taxon>Mycobacteriales</taxon>
        <taxon>Corynebacteriaceae</taxon>
        <taxon>Corynebacterium</taxon>
    </lineage>
</organism>
<evidence type="ECO:0000313" key="12">
    <source>
        <dbReference type="Proteomes" id="UP001139336"/>
    </source>
</evidence>
<reference evidence="11" key="1">
    <citation type="submission" date="2022-01" db="EMBL/GenBank/DDBJ databases">
        <title>Corynebacterium sp. nov isolated from isolated from the feces of the greater white-fronted geese (Anser albifrons) at Poyang Lake, PR China.</title>
        <authorList>
            <person name="Liu Q."/>
        </authorList>
    </citation>
    <scope>NUCLEOTIDE SEQUENCE</scope>
    <source>
        <strain evidence="11">JCM 32435</strain>
    </source>
</reference>
<dbReference type="Pfam" id="PF02875">
    <property type="entry name" value="Mur_ligase_C"/>
    <property type="match status" value="1"/>
</dbReference>
<dbReference type="SUPFAM" id="SSF53623">
    <property type="entry name" value="MurD-like peptide ligases, catalytic domain"/>
    <property type="match status" value="1"/>
</dbReference>
<dbReference type="EC" id="6.3.2.9" evidence="7 8"/>
<evidence type="ECO:0000256" key="6">
    <source>
        <dbReference type="ARBA" id="ARBA00022840"/>
    </source>
</evidence>
<comment type="subcellular location">
    <subcellularLocation>
        <location evidence="1 7 8">Cytoplasm</location>
    </subcellularLocation>
</comment>
<dbReference type="HAMAP" id="MF_00639">
    <property type="entry name" value="MurD"/>
    <property type="match status" value="1"/>
</dbReference>
<dbReference type="PANTHER" id="PTHR43692:SF1">
    <property type="entry name" value="UDP-N-ACETYLMURAMOYLALANINE--D-GLUTAMATE LIGASE"/>
    <property type="match status" value="1"/>
</dbReference>
<name>A0A9X1QR80_9CORY</name>
<gene>
    <name evidence="7 11" type="primary">murD</name>
    <name evidence="11" type="ORF">L1O03_03700</name>
</gene>
<dbReference type="Gene3D" id="3.40.1190.10">
    <property type="entry name" value="Mur-like, catalytic domain"/>
    <property type="match status" value="1"/>
</dbReference>
<dbReference type="GO" id="GO:0005524">
    <property type="term" value="F:ATP binding"/>
    <property type="evidence" value="ECO:0007669"/>
    <property type="project" value="UniProtKB-UniRule"/>
</dbReference>
<dbReference type="Pfam" id="PF21799">
    <property type="entry name" value="MurD-like_N"/>
    <property type="match status" value="1"/>
</dbReference>
<evidence type="ECO:0000313" key="11">
    <source>
        <dbReference type="EMBL" id="MCF4006283.1"/>
    </source>
</evidence>
<comment type="similarity">
    <text evidence="7">Belongs to the MurCDEF family.</text>
</comment>
<keyword evidence="7 8" id="KW-0133">Cell shape</keyword>
<evidence type="ECO:0000256" key="3">
    <source>
        <dbReference type="ARBA" id="ARBA00022490"/>
    </source>
</evidence>
<dbReference type="InterPro" id="IPR036565">
    <property type="entry name" value="Mur-like_cat_sf"/>
</dbReference>
<keyword evidence="5 7" id="KW-0547">Nucleotide-binding</keyword>
<evidence type="ECO:0000259" key="9">
    <source>
        <dbReference type="Pfam" id="PF02875"/>
    </source>
</evidence>
<dbReference type="GO" id="GO:0008360">
    <property type="term" value="P:regulation of cell shape"/>
    <property type="evidence" value="ECO:0007669"/>
    <property type="project" value="UniProtKB-KW"/>
</dbReference>
<keyword evidence="4 7" id="KW-0436">Ligase</keyword>
<comment type="caution">
    <text evidence="11">The sequence shown here is derived from an EMBL/GenBank/DDBJ whole genome shotgun (WGS) entry which is preliminary data.</text>
</comment>
<feature type="domain" description="Mur ligase central" evidence="10">
    <location>
        <begin position="121"/>
        <end position="230"/>
    </location>
</feature>
<dbReference type="SUPFAM" id="SSF53244">
    <property type="entry name" value="MurD-like peptide ligases, peptide-binding domain"/>
    <property type="match status" value="1"/>
</dbReference>
<keyword evidence="7 8" id="KW-0132">Cell division</keyword>
<dbReference type="SUPFAM" id="SSF51984">
    <property type="entry name" value="MurCD N-terminal domain"/>
    <property type="match status" value="1"/>
</dbReference>
<protein>
    <recommendedName>
        <fullName evidence="7 8">UDP-N-acetylmuramoylalanine--D-glutamate ligase</fullName>
        <ecNumber evidence="7 8">6.3.2.9</ecNumber>
    </recommendedName>
    <alternativeName>
        <fullName evidence="7">D-glutamic acid-adding enzyme</fullName>
    </alternativeName>
    <alternativeName>
        <fullName evidence="7">UDP-N-acetylmuramoyl-L-alanyl-D-glutamate synthetase</fullName>
    </alternativeName>
</protein>
<evidence type="ECO:0000256" key="7">
    <source>
        <dbReference type="HAMAP-Rule" id="MF_00639"/>
    </source>
</evidence>
<dbReference type="GO" id="GO:0005737">
    <property type="term" value="C:cytoplasm"/>
    <property type="evidence" value="ECO:0007669"/>
    <property type="project" value="UniProtKB-SubCell"/>
</dbReference>
<proteinExistence type="inferred from homology"/>
<dbReference type="GO" id="GO:0008764">
    <property type="term" value="F:UDP-N-acetylmuramoylalanine-D-glutamate ligase activity"/>
    <property type="evidence" value="ECO:0007669"/>
    <property type="project" value="UniProtKB-UniRule"/>
</dbReference>
<dbReference type="Gene3D" id="3.90.190.20">
    <property type="entry name" value="Mur ligase, C-terminal domain"/>
    <property type="match status" value="1"/>
</dbReference>
<comment type="catalytic activity">
    <reaction evidence="7 8">
        <text>UDP-N-acetyl-alpha-D-muramoyl-L-alanine + D-glutamate + ATP = UDP-N-acetyl-alpha-D-muramoyl-L-alanyl-D-glutamate + ADP + phosphate + H(+)</text>
        <dbReference type="Rhea" id="RHEA:16429"/>
        <dbReference type="ChEBI" id="CHEBI:15378"/>
        <dbReference type="ChEBI" id="CHEBI:29986"/>
        <dbReference type="ChEBI" id="CHEBI:30616"/>
        <dbReference type="ChEBI" id="CHEBI:43474"/>
        <dbReference type="ChEBI" id="CHEBI:83898"/>
        <dbReference type="ChEBI" id="CHEBI:83900"/>
        <dbReference type="ChEBI" id="CHEBI:456216"/>
        <dbReference type="EC" id="6.3.2.9"/>
    </reaction>
</comment>
<evidence type="ECO:0000256" key="4">
    <source>
        <dbReference type="ARBA" id="ARBA00022598"/>
    </source>
</evidence>
<dbReference type="NCBIfam" id="TIGR01087">
    <property type="entry name" value="murD"/>
    <property type="match status" value="1"/>
</dbReference>
<keyword evidence="7 8" id="KW-0961">Cell wall biogenesis/degradation</keyword>
<dbReference type="AlphaFoldDB" id="A0A9X1QR80"/>
<dbReference type="GO" id="GO:0071555">
    <property type="term" value="P:cell wall organization"/>
    <property type="evidence" value="ECO:0007669"/>
    <property type="project" value="UniProtKB-KW"/>
</dbReference>
<dbReference type="Proteomes" id="UP001139336">
    <property type="component" value="Unassembled WGS sequence"/>
</dbReference>
<evidence type="ECO:0000256" key="8">
    <source>
        <dbReference type="RuleBase" id="RU003664"/>
    </source>
</evidence>
<keyword evidence="6 7" id="KW-0067">ATP-binding</keyword>
<feature type="binding site" evidence="7">
    <location>
        <begin position="123"/>
        <end position="129"/>
    </location>
    <ligand>
        <name>ATP</name>
        <dbReference type="ChEBI" id="CHEBI:30616"/>
    </ligand>
</feature>
<evidence type="ECO:0000259" key="10">
    <source>
        <dbReference type="Pfam" id="PF08245"/>
    </source>
</evidence>
<keyword evidence="3 7" id="KW-0963">Cytoplasm</keyword>
<comment type="function">
    <text evidence="7 8">Cell wall formation. Catalyzes the addition of glutamate to the nucleotide precursor UDP-N-acetylmuramoyl-L-alanine (UMA).</text>
</comment>